<dbReference type="InterPro" id="IPR011990">
    <property type="entry name" value="TPR-like_helical_dom_sf"/>
</dbReference>
<feature type="chain" id="PRO_5031340391" description="RagB/SusD family nutrient uptake outer membrane protein" evidence="6">
    <location>
        <begin position="18"/>
        <end position="505"/>
    </location>
</feature>
<keyword evidence="4" id="KW-0472">Membrane</keyword>
<dbReference type="GeneID" id="93101212"/>
<keyword evidence="5" id="KW-0998">Cell outer membrane</keyword>
<dbReference type="SUPFAM" id="SSF48452">
    <property type="entry name" value="TPR-like"/>
    <property type="match status" value="1"/>
</dbReference>
<evidence type="ECO:0000313" key="10">
    <source>
        <dbReference type="Proteomes" id="UP000546007"/>
    </source>
</evidence>
<keyword evidence="3 6" id="KW-0732">Signal</keyword>
<proteinExistence type="inferred from homology"/>
<dbReference type="Pfam" id="PF07980">
    <property type="entry name" value="SusD_RagB"/>
    <property type="match status" value="1"/>
</dbReference>
<accession>A0A7W6HU32</accession>
<dbReference type="InterPro" id="IPR012944">
    <property type="entry name" value="SusD_RagB_dom"/>
</dbReference>
<sequence length="505" mass="56370">MKKNILLLIFLAALVFACDDFLTEEPEIAVTNNNFWKTEKDVESAVYGLHGEFRTVFGDVVMLYRDRGLPFDYLNAIWQYPSNNQPSYVWNASYPAISWANEYRVIAQANLIIDNIGRANLPEVRHNYYLGQAYCIRAYVYFYILRTWGDAPLIKESVDVGEKARASWQELADFAIGDLKLAVNMLPKAKDLQDASGIKVTSKQVPSSGTVHAILAHLYAWKAALNNEPELNKLAIAEADSVIKYGGYSLAGSPKEVCDVVMLGNSDEGIFEIDYQDLPGDLKGSGAFIAGACQKWPIQPLTTPATRRSLMRLNNSTAMKMYMDVSDERRDEYFYKLDSMAGVSTSVTQGAAYISKWRGVITNVGGSGDGTLKAYEDNEILIRLADIILLRAEVKVKTGDTQGAINDLNTIRARAGAPLYSASEGDLQEAIAKERDKELFLEAGIRFYDIIRNGTFREKLRGKFKTLTDQDVADGAYYLPVGNGAFTNNTLMKQTVYWKRNGYAY</sequence>
<evidence type="ECO:0000256" key="2">
    <source>
        <dbReference type="ARBA" id="ARBA00006275"/>
    </source>
</evidence>
<reference evidence="9 10" key="1">
    <citation type="submission" date="2020-08" db="EMBL/GenBank/DDBJ databases">
        <title>Genomic Encyclopedia of Type Strains, Phase IV (KMG-IV): sequencing the most valuable type-strain genomes for metagenomic binning, comparative biology and taxonomic classification.</title>
        <authorList>
            <person name="Goeker M."/>
        </authorList>
    </citation>
    <scope>NUCLEOTIDE SEQUENCE [LARGE SCALE GENOMIC DNA]</scope>
    <source>
        <strain evidence="9 10">DSM 105721</strain>
    </source>
</reference>
<name>A0A7W6HU32_9BACT</name>
<evidence type="ECO:0000256" key="5">
    <source>
        <dbReference type="ARBA" id="ARBA00023237"/>
    </source>
</evidence>
<dbReference type="PROSITE" id="PS51257">
    <property type="entry name" value="PROKAR_LIPOPROTEIN"/>
    <property type="match status" value="1"/>
</dbReference>
<evidence type="ECO:0000259" key="8">
    <source>
        <dbReference type="Pfam" id="PF14322"/>
    </source>
</evidence>
<comment type="caution">
    <text evidence="9">The sequence shown here is derived from an EMBL/GenBank/DDBJ whole genome shotgun (WGS) entry which is preliminary data.</text>
</comment>
<dbReference type="AlphaFoldDB" id="A0A7W6HU32"/>
<evidence type="ECO:0000313" key="9">
    <source>
        <dbReference type="EMBL" id="MBB4025000.1"/>
    </source>
</evidence>
<dbReference type="RefSeq" id="WP_229782878.1">
    <property type="nucleotide sequence ID" value="NZ_AP028155.1"/>
</dbReference>
<evidence type="ECO:0000256" key="3">
    <source>
        <dbReference type="ARBA" id="ARBA00022729"/>
    </source>
</evidence>
<feature type="domain" description="SusD-like N-terminal" evidence="8">
    <location>
        <begin position="76"/>
        <end position="190"/>
    </location>
</feature>
<dbReference type="EMBL" id="JACIES010000001">
    <property type="protein sequence ID" value="MBB4025000.1"/>
    <property type="molecule type" value="Genomic_DNA"/>
</dbReference>
<comment type="similarity">
    <text evidence="2">Belongs to the SusD family.</text>
</comment>
<keyword evidence="10" id="KW-1185">Reference proteome</keyword>
<evidence type="ECO:0000256" key="6">
    <source>
        <dbReference type="SAM" id="SignalP"/>
    </source>
</evidence>
<protein>
    <recommendedName>
        <fullName evidence="11">RagB/SusD family nutrient uptake outer membrane protein</fullName>
    </recommendedName>
</protein>
<evidence type="ECO:0000256" key="1">
    <source>
        <dbReference type="ARBA" id="ARBA00004442"/>
    </source>
</evidence>
<comment type="subcellular location">
    <subcellularLocation>
        <location evidence="1">Cell outer membrane</location>
    </subcellularLocation>
</comment>
<evidence type="ECO:0000256" key="4">
    <source>
        <dbReference type="ARBA" id="ARBA00023136"/>
    </source>
</evidence>
<evidence type="ECO:0008006" key="11">
    <source>
        <dbReference type="Google" id="ProtNLM"/>
    </source>
</evidence>
<dbReference type="InterPro" id="IPR033985">
    <property type="entry name" value="SusD-like_N"/>
</dbReference>
<dbReference type="GO" id="GO:0009279">
    <property type="term" value="C:cell outer membrane"/>
    <property type="evidence" value="ECO:0007669"/>
    <property type="project" value="UniProtKB-SubCell"/>
</dbReference>
<organism evidence="9 10">
    <name type="scientific">Butyricimonas faecihominis</name>
    <dbReference type="NCBI Taxonomy" id="1472416"/>
    <lineage>
        <taxon>Bacteria</taxon>
        <taxon>Pseudomonadati</taxon>
        <taxon>Bacteroidota</taxon>
        <taxon>Bacteroidia</taxon>
        <taxon>Bacteroidales</taxon>
        <taxon>Odoribacteraceae</taxon>
        <taxon>Butyricimonas</taxon>
    </lineage>
</organism>
<dbReference type="Gene3D" id="1.25.40.390">
    <property type="match status" value="1"/>
</dbReference>
<feature type="signal peptide" evidence="6">
    <location>
        <begin position="1"/>
        <end position="17"/>
    </location>
</feature>
<dbReference type="Pfam" id="PF14322">
    <property type="entry name" value="SusD-like_3"/>
    <property type="match status" value="1"/>
</dbReference>
<feature type="domain" description="RagB/SusD" evidence="7">
    <location>
        <begin position="332"/>
        <end position="498"/>
    </location>
</feature>
<evidence type="ECO:0000259" key="7">
    <source>
        <dbReference type="Pfam" id="PF07980"/>
    </source>
</evidence>
<dbReference type="Proteomes" id="UP000546007">
    <property type="component" value="Unassembled WGS sequence"/>
</dbReference>
<gene>
    <name evidence="9" type="ORF">GGR14_000761</name>
</gene>